<reference evidence="1 2" key="1">
    <citation type="journal article" date="2018" name="Genome Announc.">
        <title>Complete genomes of two Megasphaera elsdenii strains, NCIMB 702410 and ATCC 25940.</title>
        <authorList>
            <person name="Hatmaker E.A."/>
            <person name="O'Dell K."/>
            <person name="Riley L.A."/>
            <person name="Klingeman D.M."/>
            <person name="Guss A.M."/>
        </authorList>
    </citation>
    <scope>NUCLEOTIDE SEQUENCE [LARGE SCALE GENOMIC DNA]</scope>
    <source>
        <strain evidence="1 2">NCIMB702410</strain>
    </source>
</reference>
<evidence type="ECO:0000313" key="1">
    <source>
        <dbReference type="EMBL" id="AVO28037.1"/>
    </source>
</evidence>
<dbReference type="EMBL" id="CP027569">
    <property type="protein sequence ID" value="AVO28037.1"/>
    <property type="molecule type" value="Genomic_DNA"/>
</dbReference>
<name>A0A2S0M9D1_MEGEL</name>
<gene>
    <name evidence="1" type="ORF">C6Y28_10585</name>
</gene>
<sequence length="88" mass="10776">MTEKEKPRNNAELKSEKFRQILQLLDGVTYEEWDLFKRQIDRMFRLVQLNQEIPVNKDMVEYFERDMSDILKHCFNSRLSSAFQDMNR</sequence>
<evidence type="ECO:0000313" key="2">
    <source>
        <dbReference type="Proteomes" id="UP000238358"/>
    </source>
</evidence>
<accession>A0A2S0M9D1</accession>
<proteinExistence type="predicted"/>
<protein>
    <submittedName>
        <fullName evidence="1">Uncharacterized protein</fullName>
    </submittedName>
</protein>
<dbReference type="AlphaFoldDB" id="A0A2S0M9D1"/>
<dbReference type="Proteomes" id="UP000238358">
    <property type="component" value="Chromosome"/>
</dbReference>
<organism evidence="1 2">
    <name type="scientific">Megasphaera elsdenii</name>
    <dbReference type="NCBI Taxonomy" id="907"/>
    <lineage>
        <taxon>Bacteria</taxon>
        <taxon>Bacillati</taxon>
        <taxon>Bacillota</taxon>
        <taxon>Negativicutes</taxon>
        <taxon>Veillonellales</taxon>
        <taxon>Veillonellaceae</taxon>
        <taxon>Megasphaera</taxon>
    </lineage>
</organism>